<reference evidence="3 4" key="1">
    <citation type="submission" date="2020-08" db="EMBL/GenBank/DDBJ databases">
        <title>Genomic Encyclopedia of Type Strains, Phase III (KMG-III): the genomes of soil and plant-associated and newly described type strains.</title>
        <authorList>
            <person name="Whitman W."/>
        </authorList>
    </citation>
    <scope>NUCLEOTIDE SEQUENCE [LARGE SCALE GENOMIC DNA]</scope>
    <source>
        <strain evidence="3 4">CECT 3302</strain>
    </source>
</reference>
<dbReference type="EMBL" id="JACHXG010000001">
    <property type="protein sequence ID" value="MBB3087490.1"/>
    <property type="molecule type" value="Genomic_DNA"/>
</dbReference>
<dbReference type="AlphaFoldDB" id="A0A7W5F6U5"/>
<sequence length="355" mass="37957">MNTFDDDTLLREGLYRIGGTAPVPRIDPSEDIRRGRRRVRRNRLVATAGTVMAVGVIALGGVALRPVIADRATDPAGSPTSTSTSVSRAESVAQALPSTFDLAITLTFEGNAVEAGVPDVVMKPMHAATDEAITIWTAKAERIDAGEDQELAAAISGVQRSLEALPETRSKIRTKETRVEGALAYASLSDDLLAISTLVPPVGDAEIDAEIEALGHLRSAFESFRREQAIMTTALAKREVMQRMGAAGESLSKAELADLADAEATWRRSLADFHTSTSDRQRESLDLITRGTATEGAIGAPAQQVVDQILSAGNLDRVTMVPDEYVMFCTELIRAMQKLSVAAANEIIEDLAALD</sequence>
<evidence type="ECO:0000259" key="2">
    <source>
        <dbReference type="Pfam" id="PF08376"/>
    </source>
</evidence>
<feature type="domain" description="Nitrate/nitrite sensing protein" evidence="2">
    <location>
        <begin position="126"/>
        <end position="347"/>
    </location>
</feature>
<dbReference type="InterPro" id="IPR013587">
    <property type="entry name" value="Nitrate/nitrite_sensing"/>
</dbReference>
<dbReference type="RefSeq" id="WP_183541758.1">
    <property type="nucleotide sequence ID" value="NZ_BMQT01000001.1"/>
</dbReference>
<keyword evidence="1" id="KW-0472">Membrane</keyword>
<name>A0A7W5F6U5_9ACTN</name>
<evidence type="ECO:0000313" key="3">
    <source>
        <dbReference type="EMBL" id="MBB3087490.1"/>
    </source>
</evidence>
<proteinExistence type="predicted"/>
<gene>
    <name evidence="3" type="ORF">FHS12_000413</name>
</gene>
<keyword evidence="1" id="KW-1133">Transmembrane helix</keyword>
<protein>
    <recommendedName>
        <fullName evidence="2">Nitrate/nitrite sensing protein domain-containing protein</fullName>
    </recommendedName>
</protein>
<evidence type="ECO:0000313" key="4">
    <source>
        <dbReference type="Proteomes" id="UP000577707"/>
    </source>
</evidence>
<dbReference type="Proteomes" id="UP000577707">
    <property type="component" value="Unassembled WGS sequence"/>
</dbReference>
<comment type="caution">
    <text evidence="3">The sequence shown here is derived from an EMBL/GenBank/DDBJ whole genome shotgun (WGS) entry which is preliminary data.</text>
</comment>
<accession>A0A7W5F6U5</accession>
<keyword evidence="1" id="KW-0812">Transmembrane</keyword>
<organism evidence="3 4">
    <name type="scientific">Nocardioides albus</name>
    <dbReference type="NCBI Taxonomy" id="1841"/>
    <lineage>
        <taxon>Bacteria</taxon>
        <taxon>Bacillati</taxon>
        <taxon>Actinomycetota</taxon>
        <taxon>Actinomycetes</taxon>
        <taxon>Propionibacteriales</taxon>
        <taxon>Nocardioidaceae</taxon>
        <taxon>Nocardioides</taxon>
    </lineage>
</organism>
<feature type="transmembrane region" description="Helical" evidence="1">
    <location>
        <begin position="44"/>
        <end position="64"/>
    </location>
</feature>
<evidence type="ECO:0000256" key="1">
    <source>
        <dbReference type="SAM" id="Phobius"/>
    </source>
</evidence>
<dbReference type="Pfam" id="PF08376">
    <property type="entry name" value="NIT"/>
    <property type="match status" value="1"/>
</dbReference>
<keyword evidence="4" id="KW-1185">Reference proteome</keyword>